<dbReference type="EMBL" id="CAJVRL010000076">
    <property type="protein sequence ID" value="CAG8957013.1"/>
    <property type="molecule type" value="Genomic_DNA"/>
</dbReference>
<sequence>MNVSLAGFAKATPTAAVDMLGVRQRRLSLLRRDTDEASRLADAARVEQVRALERLGRAPQGSEEWRNAYEAYEAAVEYPERYHCPLAEHIFDRDLPVLNTELSTLDQQPFTITSFTSSHGQLYKTVTNMQVSETDHQIALQHIIIVMVQQRNGNRLQQILFGNITW</sequence>
<comment type="caution">
    <text evidence="1">The sequence shown here is derived from an EMBL/GenBank/DDBJ whole genome shotgun (WGS) entry which is preliminary data.</text>
</comment>
<proteinExistence type="predicted"/>
<evidence type="ECO:0000313" key="2">
    <source>
        <dbReference type="Proteomes" id="UP000696280"/>
    </source>
</evidence>
<gene>
    <name evidence="1" type="ORF">HYFRA_00012493</name>
</gene>
<dbReference type="Proteomes" id="UP000696280">
    <property type="component" value="Unassembled WGS sequence"/>
</dbReference>
<organism evidence="1 2">
    <name type="scientific">Hymenoscyphus fraxineus</name>
    <dbReference type="NCBI Taxonomy" id="746836"/>
    <lineage>
        <taxon>Eukaryota</taxon>
        <taxon>Fungi</taxon>
        <taxon>Dikarya</taxon>
        <taxon>Ascomycota</taxon>
        <taxon>Pezizomycotina</taxon>
        <taxon>Leotiomycetes</taxon>
        <taxon>Helotiales</taxon>
        <taxon>Helotiaceae</taxon>
        <taxon>Hymenoscyphus</taxon>
    </lineage>
</organism>
<protein>
    <submittedName>
        <fullName evidence="1">Uncharacterized protein</fullName>
    </submittedName>
</protein>
<name>A0A9N9L2K3_9HELO</name>
<reference evidence="1" key="1">
    <citation type="submission" date="2021-07" db="EMBL/GenBank/DDBJ databases">
        <authorList>
            <person name="Durling M."/>
        </authorList>
    </citation>
    <scope>NUCLEOTIDE SEQUENCE</scope>
</reference>
<evidence type="ECO:0000313" key="1">
    <source>
        <dbReference type="EMBL" id="CAG8957013.1"/>
    </source>
</evidence>
<accession>A0A9N9L2K3</accession>
<dbReference type="AlphaFoldDB" id="A0A9N9L2K3"/>
<keyword evidence="2" id="KW-1185">Reference proteome</keyword>